<organism evidence="2 3">
    <name type="scientific">Pleurodeles waltl</name>
    <name type="common">Iberian ribbed newt</name>
    <dbReference type="NCBI Taxonomy" id="8319"/>
    <lineage>
        <taxon>Eukaryota</taxon>
        <taxon>Metazoa</taxon>
        <taxon>Chordata</taxon>
        <taxon>Craniata</taxon>
        <taxon>Vertebrata</taxon>
        <taxon>Euteleostomi</taxon>
        <taxon>Amphibia</taxon>
        <taxon>Batrachia</taxon>
        <taxon>Caudata</taxon>
        <taxon>Salamandroidea</taxon>
        <taxon>Salamandridae</taxon>
        <taxon>Pleurodelinae</taxon>
        <taxon>Pleurodeles</taxon>
    </lineage>
</organism>
<dbReference type="AlphaFoldDB" id="A0AAV7WM54"/>
<keyword evidence="3" id="KW-1185">Reference proteome</keyword>
<comment type="caution">
    <text evidence="2">The sequence shown here is derived from an EMBL/GenBank/DDBJ whole genome shotgun (WGS) entry which is preliminary data.</text>
</comment>
<protein>
    <submittedName>
        <fullName evidence="2">Uncharacterized protein</fullName>
    </submittedName>
</protein>
<feature type="region of interest" description="Disordered" evidence="1">
    <location>
        <begin position="1"/>
        <end position="32"/>
    </location>
</feature>
<reference evidence="2" key="1">
    <citation type="journal article" date="2022" name="bioRxiv">
        <title>Sequencing and chromosome-scale assembly of the giantPleurodeles waltlgenome.</title>
        <authorList>
            <person name="Brown T."/>
            <person name="Elewa A."/>
            <person name="Iarovenko S."/>
            <person name="Subramanian E."/>
            <person name="Araus A.J."/>
            <person name="Petzold A."/>
            <person name="Susuki M."/>
            <person name="Suzuki K.-i.T."/>
            <person name="Hayashi T."/>
            <person name="Toyoda A."/>
            <person name="Oliveira C."/>
            <person name="Osipova E."/>
            <person name="Leigh N.D."/>
            <person name="Simon A."/>
            <person name="Yun M.H."/>
        </authorList>
    </citation>
    <scope>NUCLEOTIDE SEQUENCE</scope>
    <source>
        <strain evidence="2">20211129_DDA</strain>
        <tissue evidence="2">Liver</tissue>
    </source>
</reference>
<accession>A0AAV7WM54</accession>
<proteinExistence type="predicted"/>
<evidence type="ECO:0000313" key="3">
    <source>
        <dbReference type="Proteomes" id="UP001066276"/>
    </source>
</evidence>
<evidence type="ECO:0000256" key="1">
    <source>
        <dbReference type="SAM" id="MobiDB-lite"/>
    </source>
</evidence>
<dbReference type="EMBL" id="JANPWB010000001">
    <property type="protein sequence ID" value="KAJ1213707.1"/>
    <property type="molecule type" value="Genomic_DNA"/>
</dbReference>
<dbReference type="Proteomes" id="UP001066276">
    <property type="component" value="Chromosome 1_1"/>
</dbReference>
<sequence>MLGGTAEEQVLPAAAAKTRPGAPSRKHWRRRAWPGPDSVRRAVAGFLGRIGWLGVVRGSPGVVLPLAGGLEPRVGCWIGGRIGPLLPTSSWDLRPGGSRAEVGWPTPLVDLAALRGWAACVACWSCLPSVGAGWLGPCGVLVR</sequence>
<gene>
    <name evidence="2" type="ORF">NDU88_001339</name>
</gene>
<name>A0AAV7WM54_PLEWA</name>
<evidence type="ECO:0000313" key="2">
    <source>
        <dbReference type="EMBL" id="KAJ1213707.1"/>
    </source>
</evidence>